<dbReference type="Pfam" id="PF13439">
    <property type="entry name" value="Glyco_transf_4"/>
    <property type="match status" value="1"/>
</dbReference>
<evidence type="ECO:0000313" key="4">
    <source>
        <dbReference type="Proteomes" id="UP001501510"/>
    </source>
</evidence>
<evidence type="ECO:0000313" key="3">
    <source>
        <dbReference type="EMBL" id="GAA0747861.1"/>
    </source>
</evidence>
<comment type="caution">
    <text evidence="3">The sequence shown here is derived from an EMBL/GenBank/DDBJ whole genome shotgun (WGS) entry which is preliminary data.</text>
</comment>
<name>A0ABP3V3Y2_9CLOT</name>
<dbReference type="Pfam" id="PF00534">
    <property type="entry name" value="Glycos_transf_1"/>
    <property type="match status" value="1"/>
</dbReference>
<dbReference type="InterPro" id="IPR050194">
    <property type="entry name" value="Glycosyltransferase_grp1"/>
</dbReference>
<evidence type="ECO:0000259" key="2">
    <source>
        <dbReference type="Pfam" id="PF13439"/>
    </source>
</evidence>
<dbReference type="PANTHER" id="PTHR45947:SF3">
    <property type="entry name" value="SULFOQUINOVOSYL TRANSFERASE SQD2"/>
    <property type="match status" value="1"/>
</dbReference>
<dbReference type="Proteomes" id="UP001501510">
    <property type="component" value="Unassembled WGS sequence"/>
</dbReference>
<proteinExistence type="predicted"/>
<keyword evidence="4" id="KW-1185">Reference proteome</keyword>
<evidence type="ECO:0000259" key="1">
    <source>
        <dbReference type="Pfam" id="PF00534"/>
    </source>
</evidence>
<feature type="domain" description="Glycosyl transferase family 1" evidence="1">
    <location>
        <begin position="208"/>
        <end position="367"/>
    </location>
</feature>
<dbReference type="InterPro" id="IPR001296">
    <property type="entry name" value="Glyco_trans_1"/>
</dbReference>
<sequence length="391" mass="44890">MNILVLSHMYPSNFNKISGVFVHKQVKELISLGCNVKVISPIPWAGFPLNIINKKWNKYSKVPYQDVLDGVEVYYPRYIEFPRGYFFDKSGQRMYKAIKNLVYELNQKFKFDIIHSHVALPDGYCGMLLSKELNIPYVITVHGQDFQNTICKNDKLKKSVFKVLDKADKVITVSNKLKNIVSDTNFYHKIDVINNGIDIEDTMVLNNDKALEKIDVLSVSNLIKTKGIDLNIRAINVLVKKHPNIKYYIIGDGPEKEHLLEMVKKYNLLKNIIFLGQLDHKKVMEYMSKCKVFSMPSWKEGFGVVYLEAMLQGKPVIGVKGEGIEDVINNKENGILVSPNNVEELVISIEKLLDDKKYSNYVGNNAKLTVVNKFTWIRTAEKTLQIYNEII</sequence>
<feature type="domain" description="Glycosyltransferase subfamily 4-like N-terminal" evidence="2">
    <location>
        <begin position="19"/>
        <end position="200"/>
    </location>
</feature>
<organism evidence="3 4">
    <name type="scientific">Clostridium oceanicum</name>
    <dbReference type="NCBI Taxonomy" id="1543"/>
    <lineage>
        <taxon>Bacteria</taxon>
        <taxon>Bacillati</taxon>
        <taxon>Bacillota</taxon>
        <taxon>Clostridia</taxon>
        <taxon>Eubacteriales</taxon>
        <taxon>Clostridiaceae</taxon>
        <taxon>Clostridium</taxon>
    </lineage>
</organism>
<dbReference type="PANTHER" id="PTHR45947">
    <property type="entry name" value="SULFOQUINOVOSYL TRANSFERASE SQD2"/>
    <property type="match status" value="1"/>
</dbReference>
<accession>A0ABP3V3Y2</accession>
<reference evidence="4" key="1">
    <citation type="journal article" date="2019" name="Int. J. Syst. Evol. Microbiol.">
        <title>The Global Catalogue of Microorganisms (GCM) 10K type strain sequencing project: providing services to taxonomists for standard genome sequencing and annotation.</title>
        <authorList>
            <consortium name="The Broad Institute Genomics Platform"/>
            <consortium name="The Broad Institute Genome Sequencing Center for Infectious Disease"/>
            <person name="Wu L."/>
            <person name="Ma J."/>
        </authorList>
    </citation>
    <scope>NUCLEOTIDE SEQUENCE [LARGE SCALE GENOMIC DNA]</scope>
    <source>
        <strain evidence="4">JCM 1407</strain>
    </source>
</reference>
<dbReference type="RefSeq" id="WP_343764290.1">
    <property type="nucleotide sequence ID" value="NZ_BAAACG010000019.1"/>
</dbReference>
<dbReference type="EMBL" id="BAAACG010000019">
    <property type="protein sequence ID" value="GAA0747861.1"/>
    <property type="molecule type" value="Genomic_DNA"/>
</dbReference>
<dbReference type="Gene3D" id="3.40.50.2000">
    <property type="entry name" value="Glycogen Phosphorylase B"/>
    <property type="match status" value="2"/>
</dbReference>
<dbReference type="SUPFAM" id="SSF53756">
    <property type="entry name" value="UDP-Glycosyltransferase/glycogen phosphorylase"/>
    <property type="match status" value="1"/>
</dbReference>
<protein>
    <submittedName>
        <fullName evidence="3">Glycosyltransferase</fullName>
    </submittedName>
</protein>
<dbReference type="InterPro" id="IPR028098">
    <property type="entry name" value="Glyco_trans_4-like_N"/>
</dbReference>
<gene>
    <name evidence="3" type="ORF">GCM10008906_37450</name>
</gene>